<evidence type="ECO:0000313" key="3">
    <source>
        <dbReference type="Proteomes" id="UP000688947"/>
    </source>
</evidence>
<accession>A0A8T1V3I1</accession>
<comment type="caution">
    <text evidence="2">The sequence shown here is derived from an EMBL/GenBank/DDBJ whole genome shotgun (WGS) entry which is preliminary data.</text>
</comment>
<gene>
    <name evidence="2" type="ORF">JG687_00000959</name>
</gene>
<name>A0A8T1V3I1_9STRA</name>
<proteinExistence type="predicted"/>
<evidence type="ECO:0000256" key="1">
    <source>
        <dbReference type="SAM" id="MobiDB-lite"/>
    </source>
</evidence>
<dbReference type="AlphaFoldDB" id="A0A8T1V3I1"/>
<protein>
    <submittedName>
        <fullName evidence="2">Uncharacterized protein</fullName>
    </submittedName>
</protein>
<dbReference type="EMBL" id="JAENGZ010000021">
    <property type="protein sequence ID" value="KAG6973352.1"/>
    <property type="molecule type" value="Genomic_DNA"/>
</dbReference>
<feature type="region of interest" description="Disordered" evidence="1">
    <location>
        <begin position="49"/>
        <end position="102"/>
    </location>
</feature>
<dbReference type="Proteomes" id="UP000688947">
    <property type="component" value="Unassembled WGS sequence"/>
</dbReference>
<sequence>MQFRRLTPAGDSDFYNHCIHLASLCLLLVSGHHDEGQLRRRLVSAQCGISRATAKGPDRKRRADDSRRPRVHNSRPAFPVAIGDKSAPPAGQSHVHSDRTPRLGLTAAVSLSPLLSQS</sequence>
<reference evidence="2" key="1">
    <citation type="submission" date="2021-01" db="EMBL/GenBank/DDBJ databases">
        <title>Phytophthora aleatoria, a newly-described species from Pinus radiata is distinct from Phytophthora cactorum isolates based on comparative genomics.</title>
        <authorList>
            <person name="Mcdougal R."/>
            <person name="Panda P."/>
            <person name="Williams N."/>
            <person name="Studholme D.J."/>
        </authorList>
    </citation>
    <scope>NUCLEOTIDE SEQUENCE</scope>
    <source>
        <strain evidence="2">NZFS 3830</strain>
    </source>
</reference>
<evidence type="ECO:0000313" key="2">
    <source>
        <dbReference type="EMBL" id="KAG6973352.1"/>
    </source>
</evidence>
<organism evidence="2 3">
    <name type="scientific">Phytophthora cactorum</name>
    <dbReference type="NCBI Taxonomy" id="29920"/>
    <lineage>
        <taxon>Eukaryota</taxon>
        <taxon>Sar</taxon>
        <taxon>Stramenopiles</taxon>
        <taxon>Oomycota</taxon>
        <taxon>Peronosporomycetes</taxon>
        <taxon>Peronosporales</taxon>
        <taxon>Peronosporaceae</taxon>
        <taxon>Phytophthora</taxon>
    </lineage>
</organism>